<keyword evidence="6 7" id="KW-0378">Hydrolase</keyword>
<dbReference type="Gene3D" id="3.40.1210.10">
    <property type="entry name" value="Survival protein SurE-like phosphatase/nucleotidase"/>
    <property type="match status" value="1"/>
</dbReference>
<gene>
    <name evidence="7 9" type="primary">surE</name>
    <name evidence="9" type="ORF">E4100_01745</name>
</gene>
<keyword evidence="10" id="KW-1185">Reference proteome</keyword>
<dbReference type="InterPro" id="IPR002828">
    <property type="entry name" value="SurE-like_Pase/nucleotidase"/>
</dbReference>
<dbReference type="Pfam" id="PF01975">
    <property type="entry name" value="SurE"/>
    <property type="match status" value="1"/>
</dbReference>
<evidence type="ECO:0000256" key="4">
    <source>
        <dbReference type="ARBA" id="ARBA00022723"/>
    </source>
</evidence>
<evidence type="ECO:0000256" key="5">
    <source>
        <dbReference type="ARBA" id="ARBA00022741"/>
    </source>
</evidence>
<dbReference type="Proteomes" id="UP000298381">
    <property type="component" value="Unassembled WGS sequence"/>
</dbReference>
<evidence type="ECO:0000256" key="7">
    <source>
        <dbReference type="HAMAP-Rule" id="MF_00060"/>
    </source>
</evidence>
<dbReference type="RefSeq" id="WP_135270248.1">
    <property type="nucleotide sequence ID" value="NZ_SRIB01000002.1"/>
</dbReference>
<protein>
    <recommendedName>
        <fullName evidence="7">5'-nucleotidase SurE</fullName>
        <ecNumber evidence="7">3.1.3.5</ecNumber>
    </recommendedName>
    <alternativeName>
        <fullName evidence="7">Nucleoside 5'-monophosphate phosphohydrolase</fullName>
    </alternativeName>
</protein>
<feature type="binding site" evidence="7">
    <location>
        <position position="39"/>
    </location>
    <ligand>
        <name>a divalent metal cation</name>
        <dbReference type="ChEBI" id="CHEBI:60240"/>
    </ligand>
</feature>
<comment type="caution">
    <text evidence="9">The sequence shown here is derived from an EMBL/GenBank/DDBJ whole genome shotgun (WGS) entry which is preliminary data.</text>
</comment>
<dbReference type="GO" id="GO:0008253">
    <property type="term" value="F:5'-nucleotidase activity"/>
    <property type="evidence" value="ECO:0007669"/>
    <property type="project" value="UniProtKB-UniRule"/>
</dbReference>
<dbReference type="InterPro" id="IPR036523">
    <property type="entry name" value="SurE-like_sf"/>
</dbReference>
<evidence type="ECO:0000313" key="9">
    <source>
        <dbReference type="EMBL" id="TFZ41325.1"/>
    </source>
</evidence>
<dbReference type="NCBIfam" id="TIGR00087">
    <property type="entry name" value="surE"/>
    <property type="match status" value="1"/>
</dbReference>
<feature type="binding site" evidence="7">
    <location>
        <position position="96"/>
    </location>
    <ligand>
        <name>a divalent metal cation</name>
        <dbReference type="ChEBI" id="CHEBI:60240"/>
    </ligand>
</feature>
<dbReference type="GO" id="GO:0046872">
    <property type="term" value="F:metal ion binding"/>
    <property type="evidence" value="ECO:0007669"/>
    <property type="project" value="UniProtKB-UniRule"/>
</dbReference>
<feature type="domain" description="Survival protein SurE-like phosphatase/nucleotidase" evidence="8">
    <location>
        <begin position="3"/>
        <end position="183"/>
    </location>
</feature>
<dbReference type="HAMAP" id="MF_00060">
    <property type="entry name" value="SurE"/>
    <property type="match status" value="1"/>
</dbReference>
<dbReference type="EMBL" id="SRIB01000002">
    <property type="protein sequence ID" value="TFZ41325.1"/>
    <property type="molecule type" value="Genomic_DNA"/>
</dbReference>
<dbReference type="GO" id="GO:0005737">
    <property type="term" value="C:cytoplasm"/>
    <property type="evidence" value="ECO:0007669"/>
    <property type="project" value="UniProtKB-SubCell"/>
</dbReference>
<dbReference type="OrthoDB" id="9780815at2"/>
<dbReference type="GO" id="GO:0004309">
    <property type="term" value="F:exopolyphosphatase activity"/>
    <property type="evidence" value="ECO:0007669"/>
    <property type="project" value="TreeGrafter"/>
</dbReference>
<evidence type="ECO:0000256" key="1">
    <source>
        <dbReference type="ARBA" id="ARBA00000815"/>
    </source>
</evidence>
<comment type="cofactor">
    <cofactor evidence="7">
        <name>a divalent metal cation</name>
        <dbReference type="ChEBI" id="CHEBI:60240"/>
    </cofactor>
    <text evidence="7">Binds 1 divalent metal cation per subunit.</text>
</comment>
<evidence type="ECO:0000256" key="2">
    <source>
        <dbReference type="ARBA" id="ARBA00011062"/>
    </source>
</evidence>
<proteinExistence type="inferred from homology"/>
<feature type="binding site" evidence="7">
    <location>
        <position position="8"/>
    </location>
    <ligand>
        <name>a divalent metal cation</name>
        <dbReference type="ChEBI" id="CHEBI:60240"/>
    </ligand>
</feature>
<dbReference type="PANTHER" id="PTHR30457:SF12">
    <property type="entry name" value="5'_3'-NUCLEOTIDASE SURE"/>
    <property type="match status" value="1"/>
</dbReference>
<keyword evidence="3 7" id="KW-0963">Cytoplasm</keyword>
<sequence>MRILLTNDDGIFAKGLYTMAKKLSKEHEIMIVAPDVERSGQSHTITFLDSLIIKEVKLEDLETKAYSTSGTPADCVRIGMQLFKKENIDLVISGINMGANTGTDILYSGTVSAAIEANLFGIPSIAVSAEWTEGKVNYEIAAEYALKLVEKLKQFSFAPMVLNLNTPFKLKEDLAQMKICKIGGPIYDFYSTHHNGNGEIIYKAIGRDDSEKVMGTDRYYLHNGYPTLTPLKYDFTNFDAIKQLEELIVNSI</sequence>
<evidence type="ECO:0000259" key="8">
    <source>
        <dbReference type="Pfam" id="PF01975"/>
    </source>
</evidence>
<dbReference type="NCBIfam" id="NF010543">
    <property type="entry name" value="PRK13933.1"/>
    <property type="match status" value="1"/>
</dbReference>
<dbReference type="SUPFAM" id="SSF64167">
    <property type="entry name" value="SurE-like"/>
    <property type="match status" value="1"/>
</dbReference>
<evidence type="ECO:0000313" key="10">
    <source>
        <dbReference type="Proteomes" id="UP000298381"/>
    </source>
</evidence>
<comment type="function">
    <text evidence="7">Nucleotidase that shows phosphatase activity on nucleoside 5'-monophosphates.</text>
</comment>
<evidence type="ECO:0000256" key="6">
    <source>
        <dbReference type="ARBA" id="ARBA00022801"/>
    </source>
</evidence>
<keyword evidence="5 7" id="KW-0547">Nucleotide-binding</keyword>
<dbReference type="GO" id="GO:0008254">
    <property type="term" value="F:3'-nucleotidase activity"/>
    <property type="evidence" value="ECO:0007669"/>
    <property type="project" value="TreeGrafter"/>
</dbReference>
<dbReference type="InterPro" id="IPR030048">
    <property type="entry name" value="SurE"/>
</dbReference>
<comment type="subcellular location">
    <subcellularLocation>
        <location evidence="7">Cytoplasm</location>
    </subcellularLocation>
</comment>
<name>A0A4Z0D8Z4_9FIRM</name>
<dbReference type="AlphaFoldDB" id="A0A4Z0D8Z4"/>
<dbReference type="PANTHER" id="PTHR30457">
    <property type="entry name" value="5'-NUCLEOTIDASE SURE"/>
    <property type="match status" value="1"/>
</dbReference>
<feature type="binding site" evidence="7">
    <location>
        <position position="9"/>
    </location>
    <ligand>
        <name>a divalent metal cation</name>
        <dbReference type="ChEBI" id="CHEBI:60240"/>
    </ligand>
</feature>
<evidence type="ECO:0000256" key="3">
    <source>
        <dbReference type="ARBA" id="ARBA00022490"/>
    </source>
</evidence>
<dbReference type="GO" id="GO:0000166">
    <property type="term" value="F:nucleotide binding"/>
    <property type="evidence" value="ECO:0007669"/>
    <property type="project" value="UniProtKB-KW"/>
</dbReference>
<keyword evidence="4 7" id="KW-0479">Metal-binding</keyword>
<comment type="catalytic activity">
    <reaction evidence="1 7">
        <text>a ribonucleoside 5'-phosphate + H2O = a ribonucleoside + phosphate</text>
        <dbReference type="Rhea" id="RHEA:12484"/>
        <dbReference type="ChEBI" id="CHEBI:15377"/>
        <dbReference type="ChEBI" id="CHEBI:18254"/>
        <dbReference type="ChEBI" id="CHEBI:43474"/>
        <dbReference type="ChEBI" id="CHEBI:58043"/>
        <dbReference type="EC" id="3.1.3.5"/>
    </reaction>
</comment>
<organism evidence="9 10">
    <name type="scientific">Soehngenia longivitae</name>
    <dbReference type="NCBI Taxonomy" id="2562294"/>
    <lineage>
        <taxon>Bacteria</taxon>
        <taxon>Bacillati</taxon>
        <taxon>Bacillota</taxon>
        <taxon>Tissierellia</taxon>
        <taxon>Tissierellales</taxon>
        <taxon>Tissierellaceae</taxon>
        <taxon>Soehngenia</taxon>
    </lineage>
</organism>
<reference evidence="9 10" key="1">
    <citation type="submission" date="2019-03" db="EMBL/GenBank/DDBJ databases">
        <title>Draft genome sequence data and analysis of a Fermenting Bacterium, Soehngenia longevitae strain 1933PT, isolated from petroleum reservoir in Azerbaijan.</title>
        <authorList>
            <person name="Grouzdev D.S."/>
            <person name="Bidzhieva S.K."/>
            <person name="Sokolova D.S."/>
            <person name="Tourova T.P."/>
            <person name="Poltaraus A.B."/>
            <person name="Nazina T.N."/>
        </authorList>
    </citation>
    <scope>NUCLEOTIDE SEQUENCE [LARGE SCALE GENOMIC DNA]</scope>
    <source>
        <strain evidence="9 10">1933P</strain>
    </source>
</reference>
<dbReference type="EC" id="3.1.3.5" evidence="7"/>
<accession>A0A4Z0D8Z4</accession>
<comment type="similarity">
    <text evidence="2 7">Belongs to the SurE nucleotidase family.</text>
</comment>